<keyword evidence="3" id="KW-1185">Reference proteome</keyword>
<dbReference type="Pfam" id="PF00975">
    <property type="entry name" value="Thioesterase"/>
    <property type="match status" value="1"/>
</dbReference>
<reference evidence="2" key="1">
    <citation type="submission" date="2023-06" db="EMBL/GenBank/DDBJ databases">
        <title>Conoideocrella luteorostrata (Hypocreales: Clavicipitaceae), a potential biocontrol fungus for elongate hemlock scale in United States Christmas tree production areas.</title>
        <authorList>
            <person name="Barrett H."/>
            <person name="Lovett B."/>
            <person name="Macias A.M."/>
            <person name="Stajich J.E."/>
            <person name="Kasson M.T."/>
        </authorList>
    </citation>
    <scope>NUCLEOTIDE SEQUENCE</scope>
    <source>
        <strain evidence="2">ARSEF 14590</strain>
    </source>
</reference>
<evidence type="ECO:0000259" key="1">
    <source>
        <dbReference type="Pfam" id="PF00975"/>
    </source>
</evidence>
<dbReference type="EMBL" id="JASWJB010000249">
    <property type="protein sequence ID" value="KAK2592736.1"/>
    <property type="molecule type" value="Genomic_DNA"/>
</dbReference>
<dbReference type="InterPro" id="IPR029058">
    <property type="entry name" value="AB_hydrolase_fold"/>
</dbReference>
<dbReference type="InterPro" id="IPR001031">
    <property type="entry name" value="Thioesterase"/>
</dbReference>
<dbReference type="Gene3D" id="3.40.50.1820">
    <property type="entry name" value="alpha/beta hydrolase"/>
    <property type="match status" value="1"/>
</dbReference>
<organism evidence="2 3">
    <name type="scientific">Conoideocrella luteorostrata</name>
    <dbReference type="NCBI Taxonomy" id="1105319"/>
    <lineage>
        <taxon>Eukaryota</taxon>
        <taxon>Fungi</taxon>
        <taxon>Dikarya</taxon>
        <taxon>Ascomycota</taxon>
        <taxon>Pezizomycotina</taxon>
        <taxon>Sordariomycetes</taxon>
        <taxon>Hypocreomycetidae</taxon>
        <taxon>Hypocreales</taxon>
        <taxon>Clavicipitaceae</taxon>
        <taxon>Conoideocrella</taxon>
    </lineage>
</organism>
<dbReference type="AlphaFoldDB" id="A0AAJ0FQ73"/>
<accession>A0AAJ0FQ73</accession>
<gene>
    <name evidence="2" type="ORF">QQS21_009579</name>
</gene>
<dbReference type="SUPFAM" id="SSF53474">
    <property type="entry name" value="alpha/beta-Hydrolases"/>
    <property type="match status" value="1"/>
</dbReference>
<sequence length="325" mass="35915">MYEGGPNPTQVQFAPPAKAANPPLPLVLIHDGGGTTFSYFILGSLSRDVWAIHNPKYFDGLAWEGGMDEMARTYLKFIVDEGLSGPIMLGGWSLGGFLSLTMAHLIAQNPDAYPISIAGLLVIDSPYHIARSKVKEATSKAQLDTLPELVQKAFDNCDIMLQNWDLPQWNGGDGGKTKDMKVTIGGQKFKLQPSQVLYKPSDGDHQTWNTIETKPFERKGEDSTLAAGSPPPAVLIRCTKPAKAKDDTQGLPCLIDLHREERLLGWEGRYASFIKAVIDVDADHYGIFDRMDSERMDRITERLAWGLEVLDGLEVKEKKKVLGVF</sequence>
<feature type="domain" description="Thioesterase" evidence="1">
    <location>
        <begin position="25"/>
        <end position="145"/>
    </location>
</feature>
<protein>
    <recommendedName>
        <fullName evidence="1">Thioesterase domain-containing protein</fullName>
    </recommendedName>
</protein>
<name>A0AAJ0FQ73_9HYPO</name>
<comment type="caution">
    <text evidence="2">The sequence shown here is derived from an EMBL/GenBank/DDBJ whole genome shotgun (WGS) entry which is preliminary data.</text>
</comment>
<evidence type="ECO:0000313" key="3">
    <source>
        <dbReference type="Proteomes" id="UP001251528"/>
    </source>
</evidence>
<evidence type="ECO:0000313" key="2">
    <source>
        <dbReference type="EMBL" id="KAK2592736.1"/>
    </source>
</evidence>
<proteinExistence type="predicted"/>
<dbReference type="Proteomes" id="UP001251528">
    <property type="component" value="Unassembled WGS sequence"/>
</dbReference>